<dbReference type="Proteomes" id="UP001497623">
    <property type="component" value="Unassembled WGS sequence"/>
</dbReference>
<keyword evidence="2" id="KW-1185">Reference proteome</keyword>
<organism evidence="1 2">
    <name type="scientific">Meganyctiphanes norvegica</name>
    <name type="common">Northern krill</name>
    <name type="synonym">Thysanopoda norvegica</name>
    <dbReference type="NCBI Taxonomy" id="48144"/>
    <lineage>
        <taxon>Eukaryota</taxon>
        <taxon>Metazoa</taxon>
        <taxon>Ecdysozoa</taxon>
        <taxon>Arthropoda</taxon>
        <taxon>Crustacea</taxon>
        <taxon>Multicrustacea</taxon>
        <taxon>Malacostraca</taxon>
        <taxon>Eumalacostraca</taxon>
        <taxon>Eucarida</taxon>
        <taxon>Euphausiacea</taxon>
        <taxon>Euphausiidae</taxon>
        <taxon>Meganyctiphanes</taxon>
    </lineage>
</organism>
<gene>
    <name evidence="1" type="ORF">MNOR_LOCUS25874</name>
</gene>
<evidence type="ECO:0000313" key="2">
    <source>
        <dbReference type="Proteomes" id="UP001497623"/>
    </source>
</evidence>
<dbReference type="EMBL" id="CAXKWB010025169">
    <property type="protein sequence ID" value="CAL4127498.1"/>
    <property type="molecule type" value="Genomic_DNA"/>
</dbReference>
<accession>A0AAV2RMI3</accession>
<sequence>SNLCLQPGSTKQIMHSPQPWLSISAVLMWVMVLHSVDSRLLNLSSMLELARHPDFLQYQTIMDELQSLEANPSQPSKRRSCAINGGLSHGCDYKDLIGAMNEQAYWAGINPGRERSEEEAVAPSEIRIPLSKRRSLCRINGGMSHGCDAYDLMGAVNEKAYFGGMNPGKKRSDDLAEAASKQ</sequence>
<comment type="caution">
    <text evidence="1">The sequence shown here is derived from an EMBL/GenBank/DDBJ whole genome shotgun (WGS) entry which is preliminary data.</text>
</comment>
<feature type="non-terminal residue" evidence="1">
    <location>
        <position position="1"/>
    </location>
</feature>
<protein>
    <submittedName>
        <fullName evidence="1">Uncharacterized protein</fullName>
    </submittedName>
</protein>
<name>A0AAV2RMI3_MEGNR</name>
<evidence type="ECO:0000313" key="1">
    <source>
        <dbReference type="EMBL" id="CAL4127498.1"/>
    </source>
</evidence>
<dbReference type="AlphaFoldDB" id="A0AAV2RMI3"/>
<proteinExistence type="predicted"/>
<reference evidence="1 2" key="1">
    <citation type="submission" date="2024-05" db="EMBL/GenBank/DDBJ databases">
        <authorList>
            <person name="Wallberg A."/>
        </authorList>
    </citation>
    <scope>NUCLEOTIDE SEQUENCE [LARGE SCALE GENOMIC DNA]</scope>
</reference>